<protein>
    <submittedName>
        <fullName evidence="2">SoxR reducing system RseC family protein</fullName>
    </submittedName>
</protein>
<keyword evidence="1" id="KW-0812">Transmembrane</keyword>
<organism evidence="2 3">
    <name type="scientific">Uliginosibacterium paludis</name>
    <dbReference type="NCBI Taxonomy" id="1615952"/>
    <lineage>
        <taxon>Bacteria</taxon>
        <taxon>Pseudomonadati</taxon>
        <taxon>Pseudomonadota</taxon>
        <taxon>Betaproteobacteria</taxon>
        <taxon>Rhodocyclales</taxon>
        <taxon>Zoogloeaceae</taxon>
        <taxon>Uliginosibacterium</taxon>
    </lineage>
</organism>
<sequence length="143" mass="14656">MMERSGRILSLHAESMIVTVDTAPACSQCGSRKACHGGSSELTLALPAGPGLKPGDLVTLALPAGRLNHAALLAWLLPALALLAGAALGQWSNGQDSGAILGAATGLLAGLASARRLARRLDGEHFEPCITAPFETQPRSPTR</sequence>
<dbReference type="InterPro" id="IPR026268">
    <property type="entry name" value="RseC"/>
</dbReference>
<dbReference type="PANTHER" id="PTHR35867:SF1">
    <property type="entry name" value="PROTEIN RSEC"/>
    <property type="match status" value="1"/>
</dbReference>
<evidence type="ECO:0000313" key="2">
    <source>
        <dbReference type="EMBL" id="MET1491935.1"/>
    </source>
</evidence>
<name>A0ABV2CVK2_9RHOO</name>
<gene>
    <name evidence="2" type="ORF">ABVT11_19000</name>
</gene>
<comment type="caution">
    <text evidence="2">The sequence shown here is derived from an EMBL/GenBank/DDBJ whole genome shotgun (WGS) entry which is preliminary data.</text>
</comment>
<keyword evidence="3" id="KW-1185">Reference proteome</keyword>
<feature type="transmembrane region" description="Helical" evidence="1">
    <location>
        <begin position="70"/>
        <end position="91"/>
    </location>
</feature>
<dbReference type="Pfam" id="PF04246">
    <property type="entry name" value="RseC_MucC"/>
    <property type="match status" value="1"/>
</dbReference>
<dbReference type="RefSeq" id="WP_345930270.1">
    <property type="nucleotide sequence ID" value="NZ_JBDIVF010000015.1"/>
</dbReference>
<evidence type="ECO:0000256" key="1">
    <source>
        <dbReference type="SAM" id="Phobius"/>
    </source>
</evidence>
<proteinExistence type="predicted"/>
<keyword evidence="1" id="KW-0472">Membrane</keyword>
<accession>A0ABV2CVK2</accession>
<keyword evidence="1" id="KW-1133">Transmembrane helix</keyword>
<dbReference type="PIRSF" id="PIRSF004923">
    <property type="entry name" value="RseC"/>
    <property type="match status" value="1"/>
</dbReference>
<dbReference type="InterPro" id="IPR007359">
    <property type="entry name" value="SigmaE_reg_RseC_MucC"/>
</dbReference>
<reference evidence="2 3" key="1">
    <citation type="submission" date="2024-07" db="EMBL/GenBank/DDBJ databases">
        <title>Uliginosibacterium paludis KCTC:42655.</title>
        <authorList>
            <person name="Kim M.K."/>
        </authorList>
    </citation>
    <scope>NUCLEOTIDE SEQUENCE [LARGE SCALE GENOMIC DNA]</scope>
    <source>
        <strain evidence="2 3">KCTC 42655</strain>
    </source>
</reference>
<dbReference type="PANTHER" id="PTHR35867">
    <property type="entry name" value="PROTEIN RSEC"/>
    <property type="match status" value="1"/>
</dbReference>
<evidence type="ECO:0000313" key="3">
    <source>
        <dbReference type="Proteomes" id="UP001548590"/>
    </source>
</evidence>
<dbReference type="EMBL" id="JBEWLZ010000018">
    <property type="protein sequence ID" value="MET1491935.1"/>
    <property type="molecule type" value="Genomic_DNA"/>
</dbReference>
<dbReference type="Proteomes" id="UP001548590">
    <property type="component" value="Unassembled WGS sequence"/>
</dbReference>
<feature type="transmembrane region" description="Helical" evidence="1">
    <location>
        <begin position="97"/>
        <end position="114"/>
    </location>
</feature>